<sequence length="56" mass="6414">MIGIDTNILVRYLIQDDQQQWKQAAEFIKQNQPCFIANIVLFSDYLIGAIAPKFAV</sequence>
<dbReference type="EMBL" id="JAMXFA010000014">
    <property type="protein sequence ID" value="MCT7978436.1"/>
    <property type="molecule type" value="Genomic_DNA"/>
</dbReference>
<comment type="caution">
    <text evidence="1">The sequence shown here is derived from an EMBL/GenBank/DDBJ whole genome shotgun (WGS) entry which is preliminary data.</text>
</comment>
<evidence type="ECO:0000313" key="1">
    <source>
        <dbReference type="EMBL" id="MCT7978436.1"/>
    </source>
</evidence>
<accession>A0ABT2N7H9</accession>
<keyword evidence="2" id="KW-1185">Reference proteome</keyword>
<organism evidence="1 2">
    <name type="scientific">Laspinema olomoucense D3b</name>
    <dbReference type="NCBI Taxonomy" id="2953688"/>
    <lineage>
        <taxon>Bacteria</taxon>
        <taxon>Bacillati</taxon>
        <taxon>Cyanobacteriota</taxon>
        <taxon>Cyanophyceae</taxon>
        <taxon>Oscillatoriophycideae</taxon>
        <taxon>Oscillatoriales</taxon>
        <taxon>Laspinemataceae</taxon>
        <taxon>Laspinema</taxon>
        <taxon>Laspinema olomoucense</taxon>
    </lineage>
</organism>
<proteinExistence type="predicted"/>
<dbReference type="InterPro" id="IPR029060">
    <property type="entry name" value="PIN-like_dom_sf"/>
</dbReference>
<dbReference type="Proteomes" id="UP001525961">
    <property type="component" value="Unassembled WGS sequence"/>
</dbReference>
<name>A0ABT2N7H9_9CYAN</name>
<gene>
    <name evidence="1" type="ORF">NG792_12025</name>
</gene>
<dbReference type="SUPFAM" id="SSF88723">
    <property type="entry name" value="PIN domain-like"/>
    <property type="match status" value="1"/>
</dbReference>
<dbReference type="RefSeq" id="WP_261235596.1">
    <property type="nucleotide sequence ID" value="NZ_JAMXFA010000014.1"/>
</dbReference>
<reference evidence="1 2" key="1">
    <citation type="journal article" date="2022" name="Front. Microbiol.">
        <title>High genomic differentiation and limited gene flow indicate recent cryptic speciation within the genus Laspinema (cyanobacteria).</title>
        <authorList>
            <person name="Stanojkovic A."/>
            <person name="Skoupy S."/>
            <person name="Skaloud P."/>
            <person name="Dvorak P."/>
        </authorList>
    </citation>
    <scope>NUCLEOTIDE SEQUENCE [LARGE SCALE GENOMIC DNA]</scope>
    <source>
        <strain evidence="1 2">D3b</strain>
    </source>
</reference>
<evidence type="ECO:0008006" key="3">
    <source>
        <dbReference type="Google" id="ProtNLM"/>
    </source>
</evidence>
<evidence type="ECO:0000313" key="2">
    <source>
        <dbReference type="Proteomes" id="UP001525961"/>
    </source>
</evidence>
<protein>
    <recommendedName>
        <fullName evidence="3">PIN domain-containing protein</fullName>
    </recommendedName>
</protein>